<dbReference type="SUPFAM" id="SSF52172">
    <property type="entry name" value="CheY-like"/>
    <property type="match status" value="1"/>
</dbReference>
<dbReference type="SUPFAM" id="SSF46689">
    <property type="entry name" value="Homeodomain-like"/>
    <property type="match status" value="1"/>
</dbReference>
<evidence type="ECO:0000256" key="6">
    <source>
        <dbReference type="PROSITE-ProRule" id="PRU00169"/>
    </source>
</evidence>
<accession>A0ABT6F451</accession>
<dbReference type="RefSeq" id="WP_277858698.1">
    <property type="nucleotide sequence ID" value="NZ_JARRAG010000001.1"/>
</dbReference>
<evidence type="ECO:0000313" key="10">
    <source>
        <dbReference type="EMBL" id="MDG3002334.1"/>
    </source>
</evidence>
<dbReference type="Gene3D" id="3.40.50.2300">
    <property type="match status" value="1"/>
</dbReference>
<keyword evidence="2" id="KW-0067">ATP-binding</keyword>
<evidence type="ECO:0000259" key="8">
    <source>
        <dbReference type="PROSITE" id="PS50045"/>
    </source>
</evidence>
<protein>
    <submittedName>
        <fullName evidence="10">Sigma-54 dependent transcriptional regulator</fullName>
    </submittedName>
</protein>
<dbReference type="Pfam" id="PF00158">
    <property type="entry name" value="Sigma54_activat"/>
    <property type="match status" value="1"/>
</dbReference>
<evidence type="ECO:0000256" key="5">
    <source>
        <dbReference type="ARBA" id="ARBA00023163"/>
    </source>
</evidence>
<dbReference type="InterPro" id="IPR003593">
    <property type="entry name" value="AAA+_ATPase"/>
</dbReference>
<name>A0ABT6F451_9BACT</name>
<evidence type="ECO:0000313" key="11">
    <source>
        <dbReference type="Proteomes" id="UP001216907"/>
    </source>
</evidence>
<dbReference type="InterPro" id="IPR009057">
    <property type="entry name" value="Homeodomain-like_sf"/>
</dbReference>
<dbReference type="SUPFAM" id="SSF52540">
    <property type="entry name" value="P-loop containing nucleoside triphosphate hydrolases"/>
    <property type="match status" value="1"/>
</dbReference>
<dbReference type="Pfam" id="PF00072">
    <property type="entry name" value="Response_reg"/>
    <property type="match status" value="1"/>
</dbReference>
<dbReference type="SMART" id="SM00448">
    <property type="entry name" value="REC"/>
    <property type="match status" value="1"/>
</dbReference>
<dbReference type="InterPro" id="IPR002197">
    <property type="entry name" value="HTH_Fis"/>
</dbReference>
<dbReference type="InterPro" id="IPR011006">
    <property type="entry name" value="CheY-like_superfamily"/>
</dbReference>
<dbReference type="Gene3D" id="1.10.8.60">
    <property type="match status" value="1"/>
</dbReference>
<dbReference type="Gene3D" id="3.40.50.300">
    <property type="entry name" value="P-loop containing nucleotide triphosphate hydrolases"/>
    <property type="match status" value="1"/>
</dbReference>
<dbReference type="PANTHER" id="PTHR32071">
    <property type="entry name" value="TRANSCRIPTIONAL REGULATORY PROTEIN"/>
    <property type="match status" value="1"/>
</dbReference>
<dbReference type="PROSITE" id="PS50110">
    <property type="entry name" value="RESPONSE_REGULATORY"/>
    <property type="match status" value="1"/>
</dbReference>
<dbReference type="InterPro" id="IPR025943">
    <property type="entry name" value="Sigma_54_int_dom_ATP-bd_2"/>
</dbReference>
<dbReference type="PROSITE" id="PS00675">
    <property type="entry name" value="SIGMA54_INTERACT_1"/>
    <property type="match status" value="1"/>
</dbReference>
<dbReference type="CDD" id="cd00009">
    <property type="entry name" value="AAA"/>
    <property type="match status" value="1"/>
</dbReference>
<keyword evidence="5" id="KW-0804">Transcription</keyword>
<dbReference type="EMBL" id="JARRAG010000001">
    <property type="protein sequence ID" value="MDG3002334.1"/>
    <property type="molecule type" value="Genomic_DNA"/>
</dbReference>
<feature type="domain" description="Sigma-54 factor interaction" evidence="8">
    <location>
        <begin position="143"/>
        <end position="371"/>
    </location>
</feature>
<dbReference type="Gene3D" id="1.10.10.60">
    <property type="entry name" value="Homeodomain-like"/>
    <property type="match status" value="1"/>
</dbReference>
<keyword evidence="3" id="KW-0805">Transcription regulation</keyword>
<evidence type="ECO:0000256" key="4">
    <source>
        <dbReference type="ARBA" id="ARBA00023125"/>
    </source>
</evidence>
<feature type="modified residue" description="4-aspartylphosphate" evidence="6">
    <location>
        <position position="53"/>
    </location>
</feature>
<evidence type="ECO:0000256" key="7">
    <source>
        <dbReference type="SAM" id="MobiDB-lite"/>
    </source>
</evidence>
<evidence type="ECO:0000256" key="1">
    <source>
        <dbReference type="ARBA" id="ARBA00022741"/>
    </source>
</evidence>
<dbReference type="Proteomes" id="UP001216907">
    <property type="component" value="Unassembled WGS sequence"/>
</dbReference>
<dbReference type="InterPro" id="IPR025662">
    <property type="entry name" value="Sigma_54_int_dom_ATP-bd_1"/>
</dbReference>
<evidence type="ECO:0000259" key="9">
    <source>
        <dbReference type="PROSITE" id="PS50110"/>
    </source>
</evidence>
<evidence type="ECO:0000256" key="3">
    <source>
        <dbReference type="ARBA" id="ARBA00023015"/>
    </source>
</evidence>
<feature type="domain" description="Response regulatory" evidence="9">
    <location>
        <begin position="4"/>
        <end position="118"/>
    </location>
</feature>
<dbReference type="PROSITE" id="PS00676">
    <property type="entry name" value="SIGMA54_INTERACT_2"/>
    <property type="match status" value="1"/>
</dbReference>
<dbReference type="SMART" id="SM00382">
    <property type="entry name" value="AAA"/>
    <property type="match status" value="1"/>
</dbReference>
<reference evidence="10 11" key="1">
    <citation type="submission" date="2023-03" db="EMBL/GenBank/DDBJ databases">
        <title>Paludisphaera mucosa sp. nov. a novel planctomycete from northern fen.</title>
        <authorList>
            <person name="Ivanova A."/>
        </authorList>
    </citation>
    <scope>NUCLEOTIDE SEQUENCE [LARGE SCALE GENOMIC DNA]</scope>
    <source>
        <strain evidence="10 11">Pla2</strain>
    </source>
</reference>
<comment type="caution">
    <text evidence="10">The sequence shown here is derived from an EMBL/GenBank/DDBJ whole genome shotgun (WGS) entry which is preliminary data.</text>
</comment>
<dbReference type="InterPro" id="IPR027417">
    <property type="entry name" value="P-loop_NTPase"/>
</dbReference>
<dbReference type="InterPro" id="IPR002078">
    <property type="entry name" value="Sigma_54_int"/>
</dbReference>
<dbReference type="PROSITE" id="PS00688">
    <property type="entry name" value="SIGMA54_INTERACT_3"/>
    <property type="match status" value="1"/>
</dbReference>
<keyword evidence="6" id="KW-0597">Phosphoprotein</keyword>
<dbReference type="InterPro" id="IPR058031">
    <property type="entry name" value="AAA_lid_NorR"/>
</dbReference>
<gene>
    <name evidence="10" type="ORF">PZE19_00905</name>
</gene>
<dbReference type="Pfam" id="PF25601">
    <property type="entry name" value="AAA_lid_14"/>
    <property type="match status" value="1"/>
</dbReference>
<organism evidence="10 11">
    <name type="scientific">Paludisphaera mucosa</name>
    <dbReference type="NCBI Taxonomy" id="3030827"/>
    <lineage>
        <taxon>Bacteria</taxon>
        <taxon>Pseudomonadati</taxon>
        <taxon>Planctomycetota</taxon>
        <taxon>Planctomycetia</taxon>
        <taxon>Isosphaerales</taxon>
        <taxon>Isosphaeraceae</taxon>
        <taxon>Paludisphaera</taxon>
    </lineage>
</organism>
<feature type="region of interest" description="Disordered" evidence="7">
    <location>
        <begin position="460"/>
        <end position="484"/>
    </location>
</feature>
<proteinExistence type="predicted"/>
<keyword evidence="1" id="KW-0547">Nucleotide-binding</keyword>
<keyword evidence="11" id="KW-1185">Reference proteome</keyword>
<sequence length="484" mass="54438">MDRRILVVEDSELYCQQLDQILSGPGREVTIVHDGTAALELLVEKSFSLVITDLNLPDVNGIDLIREIRSRDMPVTIIVISGQPSVESAVEAIRLGAYDFVVKPIDPELFQHQVEKALKDRTLTDEIAQLNTKLRRRFAYHNILGRSRRMAEVFARVERVGSSPCTVLITGETGTGKELVAQAIHQSDVTRSGRLVTVNCAALPEHLLESELFGHERGAFTGADRQHVGRFEAAAGGTLFLDEIGEMPIGMQAKLLRVLQDGRFERVGGAEPIQADCRVLAATNVDLAEAVAEGRFRSDLYYRLNVVAIETPPLRERLDDIPLLVHHFLHKLEERGLPAKTMSRATLSRLLRYDWPGNVRELEHVLELMVLTTPGPSIEPENLPPEIVPRREEPFSLDFDHFRPLQELTEEFTQRIEKAYLARVLEKYRGRIDQCAAHCGLSRRSISEKLRRYQIDKADFKPANRRARKAPPSPSPFAASFDVA</sequence>
<keyword evidence="4" id="KW-0238">DNA-binding</keyword>
<dbReference type="PROSITE" id="PS50045">
    <property type="entry name" value="SIGMA54_INTERACT_4"/>
    <property type="match status" value="1"/>
</dbReference>
<dbReference type="Pfam" id="PF02954">
    <property type="entry name" value="HTH_8"/>
    <property type="match status" value="1"/>
</dbReference>
<dbReference type="InterPro" id="IPR001789">
    <property type="entry name" value="Sig_transdc_resp-reg_receiver"/>
</dbReference>
<evidence type="ECO:0000256" key="2">
    <source>
        <dbReference type="ARBA" id="ARBA00022840"/>
    </source>
</evidence>
<dbReference type="InterPro" id="IPR025944">
    <property type="entry name" value="Sigma_54_int_dom_CS"/>
</dbReference>